<dbReference type="GeneID" id="119725999"/>
<dbReference type="SUPFAM" id="SSF57424">
    <property type="entry name" value="LDL receptor-like module"/>
    <property type="match status" value="2"/>
</dbReference>
<dbReference type="RefSeq" id="XP_038053548.1">
    <property type="nucleotide sequence ID" value="XM_038197620.1"/>
</dbReference>
<dbReference type="SUPFAM" id="SSF49854">
    <property type="entry name" value="Spermadhesin, CUB domain"/>
    <property type="match status" value="1"/>
</dbReference>
<dbReference type="CDD" id="cd00112">
    <property type="entry name" value="LDLa"/>
    <property type="match status" value="2"/>
</dbReference>
<dbReference type="InterPro" id="IPR023415">
    <property type="entry name" value="LDLR_class-A_CS"/>
</dbReference>
<evidence type="ECO:0000256" key="2">
    <source>
        <dbReference type="ARBA" id="ARBA00009939"/>
    </source>
</evidence>
<accession>A0A913ZP29</accession>
<dbReference type="PROSITE" id="PS50068">
    <property type="entry name" value="LDLRA_2"/>
    <property type="match status" value="2"/>
</dbReference>
<evidence type="ECO:0000256" key="4">
    <source>
        <dbReference type="ARBA" id="ARBA00022692"/>
    </source>
</evidence>
<evidence type="ECO:0000313" key="14">
    <source>
        <dbReference type="Proteomes" id="UP000887568"/>
    </source>
</evidence>
<comment type="subcellular location">
    <subcellularLocation>
        <location evidence="10">Membrane</location>
        <location evidence="10">Coated pit</location>
    </subcellularLocation>
    <subcellularLocation>
        <location evidence="1">Membrane</location>
        <topology evidence="1">Single-pass membrane protein</topology>
    </subcellularLocation>
</comment>
<keyword evidence="14" id="KW-1185">Reference proteome</keyword>
<dbReference type="SMART" id="SM00042">
    <property type="entry name" value="CUB"/>
    <property type="match status" value="1"/>
</dbReference>
<keyword evidence="4" id="KW-0812">Transmembrane</keyword>
<reference evidence="13" key="1">
    <citation type="submission" date="2022-11" db="UniProtKB">
        <authorList>
            <consortium name="EnsemblMetazoa"/>
        </authorList>
    </citation>
    <scope>IDENTIFICATION</scope>
</reference>
<dbReference type="PANTHER" id="PTHR24270:SF62">
    <property type="entry name" value="LOW-DENSITY LIPOPROTEIN RECEPTOR-RELATED PROTEIN 2"/>
    <property type="match status" value="1"/>
</dbReference>
<dbReference type="GO" id="GO:0005886">
    <property type="term" value="C:plasma membrane"/>
    <property type="evidence" value="ECO:0007669"/>
    <property type="project" value="TreeGrafter"/>
</dbReference>
<evidence type="ECO:0000256" key="10">
    <source>
        <dbReference type="ARBA" id="ARBA00037878"/>
    </source>
</evidence>
<dbReference type="InterPro" id="IPR002172">
    <property type="entry name" value="LDrepeatLR_classA_rpt"/>
</dbReference>
<dbReference type="Gene3D" id="4.10.400.10">
    <property type="entry name" value="Low-density Lipoprotein Receptor"/>
    <property type="match status" value="2"/>
</dbReference>
<dbReference type="InterPro" id="IPR050685">
    <property type="entry name" value="LDLR"/>
</dbReference>
<name>A0A913ZP29_PATMI</name>
<dbReference type="Pfam" id="PF00431">
    <property type="entry name" value="CUB"/>
    <property type="match status" value="1"/>
</dbReference>
<evidence type="ECO:0000259" key="12">
    <source>
        <dbReference type="PROSITE" id="PS01180"/>
    </source>
</evidence>
<feature type="disulfide bond" evidence="11">
    <location>
        <begin position="204"/>
        <end position="219"/>
    </location>
</feature>
<dbReference type="GO" id="GO:0005905">
    <property type="term" value="C:clathrin-coated pit"/>
    <property type="evidence" value="ECO:0007669"/>
    <property type="project" value="UniProtKB-KW"/>
</dbReference>
<evidence type="ECO:0000256" key="9">
    <source>
        <dbReference type="ARBA" id="ARBA00023176"/>
    </source>
</evidence>
<sequence>MYLIFSSDTVFTYPGFSLRVEQVSPDQVSCNAGQTPCDYKDFICVNENSEGVCPDLECDSDAVTFLDDAVIVKSPGYPQPYPAGLYCRWDVPSRGLAPATLFRVLDFSTEAGEDVVQVSGLTFPGGEPADYTLAGTTTKIRAVVFNATTSVTVRFQTDFNIQLTGFHFNLINVNFTEWESDWCITDKQTGFICEGLCLVASAKCDGFLDCLNGEDENECAEVYCPSSYHCSQTKTCIVSEQLCDGEIHCEHGDDEVECGEG</sequence>
<keyword evidence="7" id="KW-0472">Membrane</keyword>
<keyword evidence="8 11" id="KW-1015">Disulfide bond</keyword>
<evidence type="ECO:0000256" key="1">
    <source>
        <dbReference type="ARBA" id="ARBA00004167"/>
    </source>
</evidence>
<evidence type="ECO:0000256" key="3">
    <source>
        <dbReference type="ARBA" id="ARBA00022583"/>
    </source>
</evidence>
<dbReference type="Gene3D" id="2.60.120.290">
    <property type="entry name" value="Spermadhesin, CUB domain"/>
    <property type="match status" value="1"/>
</dbReference>
<dbReference type="InterPro" id="IPR036055">
    <property type="entry name" value="LDL_receptor-like_sf"/>
</dbReference>
<keyword evidence="3" id="KW-0254">Endocytosis</keyword>
<feature type="disulfide bond" evidence="11">
    <location>
        <begin position="243"/>
        <end position="258"/>
    </location>
</feature>
<proteinExistence type="inferred from homology"/>
<protein>
    <recommendedName>
        <fullName evidence="12">CUB domain-containing protein</fullName>
    </recommendedName>
</protein>
<organism evidence="13 14">
    <name type="scientific">Patiria miniata</name>
    <name type="common">Bat star</name>
    <name type="synonym">Asterina miniata</name>
    <dbReference type="NCBI Taxonomy" id="46514"/>
    <lineage>
        <taxon>Eukaryota</taxon>
        <taxon>Metazoa</taxon>
        <taxon>Echinodermata</taxon>
        <taxon>Eleutherozoa</taxon>
        <taxon>Asterozoa</taxon>
        <taxon>Asteroidea</taxon>
        <taxon>Valvatacea</taxon>
        <taxon>Valvatida</taxon>
        <taxon>Asterinidae</taxon>
        <taxon>Patiria</taxon>
    </lineage>
</organism>
<dbReference type="InterPro" id="IPR035914">
    <property type="entry name" value="Sperma_CUB_dom_sf"/>
</dbReference>
<evidence type="ECO:0000256" key="6">
    <source>
        <dbReference type="ARBA" id="ARBA00022989"/>
    </source>
</evidence>
<dbReference type="PROSITE" id="PS01209">
    <property type="entry name" value="LDLRA_1"/>
    <property type="match status" value="1"/>
</dbReference>
<evidence type="ECO:0000256" key="5">
    <source>
        <dbReference type="ARBA" id="ARBA00022737"/>
    </source>
</evidence>
<dbReference type="AlphaFoldDB" id="A0A913ZP29"/>
<comment type="caution">
    <text evidence="11">Lacks conserved residue(s) required for the propagation of feature annotation.</text>
</comment>
<feature type="domain" description="CUB" evidence="12">
    <location>
        <begin position="58"/>
        <end position="173"/>
    </location>
</feature>
<dbReference type="PRINTS" id="PR00261">
    <property type="entry name" value="LDLRECEPTOR"/>
</dbReference>
<evidence type="ECO:0000256" key="11">
    <source>
        <dbReference type="PROSITE-ProRule" id="PRU00124"/>
    </source>
</evidence>
<dbReference type="OrthoDB" id="2019384at2759"/>
<dbReference type="EnsemblMetazoa" id="XM_038197620.1">
    <property type="protein sequence ID" value="XP_038053548.1"/>
    <property type="gene ID" value="LOC119725999"/>
</dbReference>
<keyword evidence="5" id="KW-0677">Repeat</keyword>
<dbReference type="PANTHER" id="PTHR24270">
    <property type="entry name" value="LOW-DENSITY LIPOPROTEIN RECEPTOR-RELATED"/>
    <property type="match status" value="1"/>
</dbReference>
<evidence type="ECO:0000256" key="7">
    <source>
        <dbReference type="ARBA" id="ARBA00023136"/>
    </source>
</evidence>
<keyword evidence="6" id="KW-1133">Transmembrane helix</keyword>
<dbReference type="InterPro" id="IPR000859">
    <property type="entry name" value="CUB_dom"/>
</dbReference>
<keyword evidence="9" id="KW-0168">Coated pit</keyword>
<dbReference type="SMART" id="SM00192">
    <property type="entry name" value="LDLa"/>
    <property type="match status" value="2"/>
</dbReference>
<comment type="similarity">
    <text evidence="2">Belongs to the LDLR family.</text>
</comment>
<dbReference type="Proteomes" id="UP000887568">
    <property type="component" value="Unplaced"/>
</dbReference>
<dbReference type="PROSITE" id="PS01180">
    <property type="entry name" value="CUB"/>
    <property type="match status" value="1"/>
</dbReference>
<dbReference type="GO" id="GO:0006897">
    <property type="term" value="P:endocytosis"/>
    <property type="evidence" value="ECO:0007669"/>
    <property type="project" value="UniProtKB-KW"/>
</dbReference>
<evidence type="ECO:0000313" key="13">
    <source>
        <dbReference type="EnsemblMetazoa" id="XP_038053548.1"/>
    </source>
</evidence>
<evidence type="ECO:0000256" key="8">
    <source>
        <dbReference type="ARBA" id="ARBA00023157"/>
    </source>
</evidence>